<dbReference type="Pfam" id="PF05697">
    <property type="entry name" value="Trigger_N"/>
    <property type="match status" value="1"/>
</dbReference>
<sequence>MKSSFKKIPGSKIEVEVVLDQSDFKPYWDSAFESAMSKVELKGFRPGTAPKELAEQAVDKDKVFEEAARDAVRFSLDKAIEENQWTLIDQPRIELLFGESGLKYKAILTVFPEIKLGNYKKIAKKIFAEKTEIKVEPAEVERSLDWLRNSRAKTVRVSREARKGDVVDINFESFIDGKAVEERNLKSDKFILGQGHFMPGFEEKLENREEGENLVFSLTAPSDYWQENLRSKNIEFRVKINAVFQRDLPELTDEFVKGLGQFQSAEELKKSVYDGLLMEKKQKEQERKKAKILEEIIKDSRIDLPEIMVEKTLSSMIVDLKPMIQSSGKSEEEIRSRLKPRAESNVSNNLVIYKIAKLEHLEPTKEEVEAEARAQNLDVQKFYDYSYSVVQNKKVFKYLESL</sequence>
<evidence type="ECO:0000256" key="4">
    <source>
        <dbReference type="ARBA" id="ARBA00016902"/>
    </source>
</evidence>
<dbReference type="Pfam" id="PF00254">
    <property type="entry name" value="FKBP_C"/>
    <property type="match status" value="1"/>
</dbReference>
<dbReference type="Gene3D" id="3.30.70.1050">
    <property type="entry name" value="Trigger factor ribosome-binding domain"/>
    <property type="match status" value="1"/>
</dbReference>
<evidence type="ECO:0000313" key="14">
    <source>
        <dbReference type="Proteomes" id="UP000177942"/>
    </source>
</evidence>
<dbReference type="PANTHER" id="PTHR30560:SF3">
    <property type="entry name" value="TRIGGER FACTOR-LIKE PROTEIN TIG, CHLOROPLASTIC"/>
    <property type="match status" value="1"/>
</dbReference>
<comment type="catalytic activity">
    <reaction evidence="1 9 10">
        <text>[protein]-peptidylproline (omega=180) = [protein]-peptidylproline (omega=0)</text>
        <dbReference type="Rhea" id="RHEA:16237"/>
        <dbReference type="Rhea" id="RHEA-COMP:10747"/>
        <dbReference type="Rhea" id="RHEA-COMP:10748"/>
        <dbReference type="ChEBI" id="CHEBI:83833"/>
        <dbReference type="ChEBI" id="CHEBI:83834"/>
        <dbReference type="EC" id="5.2.1.8"/>
    </reaction>
</comment>
<comment type="subcellular location">
    <subcellularLocation>
        <location evidence="9">Cytoplasm</location>
    </subcellularLocation>
    <text evidence="9">About half TF is bound to the ribosome near the polypeptide exit tunnel while the other half is free in the cytoplasm.</text>
</comment>
<accession>A0A1G1ZN80</accession>
<dbReference type="SUPFAM" id="SSF102735">
    <property type="entry name" value="Trigger factor ribosome-binding domain"/>
    <property type="match status" value="1"/>
</dbReference>
<evidence type="ECO:0000256" key="10">
    <source>
        <dbReference type="PROSITE-ProRule" id="PRU00277"/>
    </source>
</evidence>
<keyword evidence="9 11" id="KW-0131">Cell cycle</keyword>
<dbReference type="GO" id="GO:0051083">
    <property type="term" value="P:'de novo' cotranslational protein folding"/>
    <property type="evidence" value="ECO:0007669"/>
    <property type="project" value="TreeGrafter"/>
</dbReference>
<organism evidence="13 14">
    <name type="scientific">Candidatus Harrisonbacteria bacterium RIFCSPLOWO2_01_FULL_44_18</name>
    <dbReference type="NCBI Taxonomy" id="1798407"/>
    <lineage>
        <taxon>Bacteria</taxon>
        <taxon>Candidatus Harrisoniibacteriota</taxon>
    </lineage>
</organism>
<dbReference type="InterPro" id="IPR046357">
    <property type="entry name" value="PPIase_dom_sf"/>
</dbReference>
<dbReference type="GO" id="GO:0044183">
    <property type="term" value="F:protein folding chaperone"/>
    <property type="evidence" value="ECO:0007669"/>
    <property type="project" value="TreeGrafter"/>
</dbReference>
<keyword evidence="5 9" id="KW-0697">Rotamase</keyword>
<dbReference type="PANTHER" id="PTHR30560">
    <property type="entry name" value="TRIGGER FACTOR CHAPERONE AND PEPTIDYL-PROLYL CIS/TRANS ISOMERASE"/>
    <property type="match status" value="1"/>
</dbReference>
<dbReference type="InterPro" id="IPR008881">
    <property type="entry name" value="Trigger_fac_ribosome-bd_bac"/>
</dbReference>
<dbReference type="PIRSF" id="PIRSF003095">
    <property type="entry name" value="Trigger_factor"/>
    <property type="match status" value="1"/>
</dbReference>
<evidence type="ECO:0000256" key="7">
    <source>
        <dbReference type="ARBA" id="ARBA00023235"/>
    </source>
</evidence>
<dbReference type="PROSITE" id="PS50059">
    <property type="entry name" value="FKBP_PPIASE"/>
    <property type="match status" value="1"/>
</dbReference>
<dbReference type="InterPro" id="IPR037041">
    <property type="entry name" value="Trigger_fac_C_sf"/>
</dbReference>
<dbReference type="Proteomes" id="UP000177942">
    <property type="component" value="Unassembled WGS sequence"/>
</dbReference>
<dbReference type="GO" id="GO:0015031">
    <property type="term" value="P:protein transport"/>
    <property type="evidence" value="ECO:0007669"/>
    <property type="project" value="UniProtKB-UniRule"/>
</dbReference>
<comment type="similarity">
    <text evidence="2 9 11">Belongs to the FKBP-type PPIase family. Tig subfamily.</text>
</comment>
<keyword evidence="9 11" id="KW-0132">Cell division</keyword>
<dbReference type="SUPFAM" id="SSF54534">
    <property type="entry name" value="FKBP-like"/>
    <property type="match status" value="1"/>
</dbReference>
<dbReference type="SUPFAM" id="SSF109998">
    <property type="entry name" value="Triger factor/SurA peptide-binding domain-like"/>
    <property type="match status" value="1"/>
</dbReference>
<comment type="domain">
    <text evidence="9">Consists of 3 domains; the N-terminus binds the ribosome, the middle domain has PPIase activity, while the C-terminus has intrinsic chaperone activity on its own.</text>
</comment>
<evidence type="ECO:0000256" key="2">
    <source>
        <dbReference type="ARBA" id="ARBA00005464"/>
    </source>
</evidence>
<dbReference type="HAMAP" id="MF_00303">
    <property type="entry name" value="Trigger_factor_Tig"/>
    <property type="match status" value="1"/>
</dbReference>
<keyword evidence="9" id="KW-0963">Cytoplasm</keyword>
<dbReference type="AlphaFoldDB" id="A0A1G1ZN80"/>
<dbReference type="GO" id="GO:0005737">
    <property type="term" value="C:cytoplasm"/>
    <property type="evidence" value="ECO:0007669"/>
    <property type="project" value="UniProtKB-SubCell"/>
</dbReference>
<reference evidence="13 14" key="1">
    <citation type="journal article" date="2016" name="Nat. Commun.">
        <title>Thousands of microbial genomes shed light on interconnected biogeochemical processes in an aquifer system.</title>
        <authorList>
            <person name="Anantharaman K."/>
            <person name="Brown C.T."/>
            <person name="Hug L.A."/>
            <person name="Sharon I."/>
            <person name="Castelle C.J."/>
            <person name="Probst A.J."/>
            <person name="Thomas B.C."/>
            <person name="Singh A."/>
            <person name="Wilkins M.J."/>
            <person name="Karaoz U."/>
            <person name="Brodie E.L."/>
            <person name="Williams K.H."/>
            <person name="Hubbard S.S."/>
            <person name="Banfield J.F."/>
        </authorList>
    </citation>
    <scope>NUCLEOTIDE SEQUENCE [LARGE SCALE GENOMIC DNA]</scope>
</reference>
<dbReference type="STRING" id="1798407.A3A16_01805"/>
<evidence type="ECO:0000256" key="9">
    <source>
        <dbReference type="HAMAP-Rule" id="MF_00303"/>
    </source>
</evidence>
<dbReference type="InterPro" id="IPR027304">
    <property type="entry name" value="Trigger_fact/SurA_dom_sf"/>
</dbReference>
<dbReference type="Gene3D" id="3.10.50.40">
    <property type="match status" value="1"/>
</dbReference>
<dbReference type="InterPro" id="IPR005215">
    <property type="entry name" value="Trig_fac"/>
</dbReference>
<dbReference type="GO" id="GO:0043022">
    <property type="term" value="F:ribosome binding"/>
    <property type="evidence" value="ECO:0007669"/>
    <property type="project" value="TreeGrafter"/>
</dbReference>
<dbReference type="Gene3D" id="1.10.3120.10">
    <property type="entry name" value="Trigger factor, C-terminal domain"/>
    <property type="match status" value="1"/>
</dbReference>
<evidence type="ECO:0000256" key="6">
    <source>
        <dbReference type="ARBA" id="ARBA00023186"/>
    </source>
</evidence>
<evidence type="ECO:0000256" key="11">
    <source>
        <dbReference type="RuleBase" id="RU003914"/>
    </source>
</evidence>
<evidence type="ECO:0000259" key="12">
    <source>
        <dbReference type="PROSITE" id="PS50059"/>
    </source>
</evidence>
<evidence type="ECO:0000256" key="3">
    <source>
        <dbReference type="ARBA" id="ARBA00013194"/>
    </source>
</evidence>
<keyword evidence="6 9" id="KW-0143">Chaperone</keyword>
<dbReference type="Pfam" id="PF05698">
    <property type="entry name" value="Trigger_C"/>
    <property type="match status" value="1"/>
</dbReference>
<dbReference type="GO" id="GO:0003755">
    <property type="term" value="F:peptidyl-prolyl cis-trans isomerase activity"/>
    <property type="evidence" value="ECO:0007669"/>
    <property type="project" value="UniProtKB-UniRule"/>
</dbReference>
<keyword evidence="7 9" id="KW-0413">Isomerase</keyword>
<comment type="function">
    <text evidence="9">Involved in protein export. Acts as a chaperone by maintaining the newly synthesized protein in an open conformation. Functions as a peptidyl-prolyl cis-trans isomerase.</text>
</comment>
<evidence type="ECO:0000313" key="13">
    <source>
        <dbReference type="EMBL" id="OGY65297.1"/>
    </source>
</evidence>
<dbReference type="EMBL" id="MHJJ01000012">
    <property type="protein sequence ID" value="OGY65297.1"/>
    <property type="molecule type" value="Genomic_DNA"/>
</dbReference>
<evidence type="ECO:0000256" key="5">
    <source>
        <dbReference type="ARBA" id="ARBA00023110"/>
    </source>
</evidence>
<protein>
    <recommendedName>
        <fullName evidence="4 9">Trigger factor</fullName>
        <shortName evidence="9">TF</shortName>
        <ecNumber evidence="3 9">5.2.1.8</ecNumber>
    </recommendedName>
    <alternativeName>
        <fullName evidence="8 9">PPIase</fullName>
    </alternativeName>
</protein>
<dbReference type="GO" id="GO:0043335">
    <property type="term" value="P:protein unfolding"/>
    <property type="evidence" value="ECO:0007669"/>
    <property type="project" value="TreeGrafter"/>
</dbReference>
<dbReference type="NCBIfam" id="TIGR00115">
    <property type="entry name" value="tig"/>
    <property type="match status" value="1"/>
</dbReference>
<name>A0A1G1ZN80_9BACT</name>
<proteinExistence type="inferred from homology"/>
<comment type="caution">
    <text evidence="13">The sequence shown here is derived from an EMBL/GenBank/DDBJ whole genome shotgun (WGS) entry which is preliminary data.</text>
</comment>
<dbReference type="InterPro" id="IPR036611">
    <property type="entry name" value="Trigger_fac_ribosome-bd_sf"/>
</dbReference>
<dbReference type="InterPro" id="IPR008880">
    <property type="entry name" value="Trigger_fac_C"/>
</dbReference>
<evidence type="ECO:0000256" key="8">
    <source>
        <dbReference type="ARBA" id="ARBA00029986"/>
    </source>
</evidence>
<dbReference type="InterPro" id="IPR001179">
    <property type="entry name" value="PPIase_FKBP_dom"/>
</dbReference>
<dbReference type="EC" id="5.2.1.8" evidence="3 9"/>
<gene>
    <name evidence="9" type="primary">tig</name>
    <name evidence="13" type="ORF">A3A16_01805</name>
</gene>
<feature type="domain" description="PPIase FKBP-type" evidence="12">
    <location>
        <begin position="164"/>
        <end position="252"/>
    </location>
</feature>
<evidence type="ECO:0000256" key="1">
    <source>
        <dbReference type="ARBA" id="ARBA00000971"/>
    </source>
</evidence>
<dbReference type="GO" id="GO:0051301">
    <property type="term" value="P:cell division"/>
    <property type="evidence" value="ECO:0007669"/>
    <property type="project" value="UniProtKB-KW"/>
</dbReference>